<evidence type="ECO:0000313" key="3">
    <source>
        <dbReference type="Proteomes" id="UP000561066"/>
    </source>
</evidence>
<gene>
    <name evidence="2" type="ORF">HLH21_11400</name>
</gene>
<dbReference type="EMBL" id="JABEQH010000014">
    <property type="protein sequence ID" value="MBB2176528.1"/>
    <property type="molecule type" value="Genomic_DNA"/>
</dbReference>
<feature type="compositionally biased region" description="Basic and acidic residues" evidence="1">
    <location>
        <begin position="144"/>
        <end position="156"/>
    </location>
</feature>
<accession>A0A7W4J8K2</accession>
<feature type="region of interest" description="Disordered" evidence="1">
    <location>
        <begin position="136"/>
        <end position="164"/>
    </location>
</feature>
<evidence type="ECO:0000256" key="1">
    <source>
        <dbReference type="SAM" id="MobiDB-lite"/>
    </source>
</evidence>
<dbReference type="SUPFAM" id="SSF51182">
    <property type="entry name" value="RmlC-like cupins"/>
    <property type="match status" value="1"/>
</dbReference>
<dbReference type="Proteomes" id="UP000561066">
    <property type="component" value="Unassembled WGS sequence"/>
</dbReference>
<dbReference type="InterPro" id="IPR011051">
    <property type="entry name" value="RmlC_Cupin_sf"/>
</dbReference>
<reference evidence="2 3" key="1">
    <citation type="submission" date="2020-04" db="EMBL/GenBank/DDBJ databases">
        <title>Description of novel Gluconacetobacter.</title>
        <authorList>
            <person name="Sombolestani A."/>
        </authorList>
    </citation>
    <scope>NUCLEOTIDE SEQUENCE [LARGE SCALE GENOMIC DNA]</scope>
    <source>
        <strain evidence="2 3">LMG 21312</strain>
    </source>
</reference>
<comment type="caution">
    <text evidence="2">The sequence shown here is derived from an EMBL/GenBank/DDBJ whole genome shotgun (WGS) entry which is preliminary data.</text>
</comment>
<keyword evidence="3" id="KW-1185">Reference proteome</keyword>
<dbReference type="CDD" id="cd07009">
    <property type="entry name" value="cupin_BLL0285-like"/>
    <property type="match status" value="1"/>
</dbReference>
<protein>
    <submittedName>
        <fullName evidence="2">Cupin domain-containing protein</fullName>
    </submittedName>
</protein>
<proteinExistence type="predicted"/>
<organism evidence="2 3">
    <name type="scientific">Gluconacetobacter johannae</name>
    <dbReference type="NCBI Taxonomy" id="112140"/>
    <lineage>
        <taxon>Bacteria</taxon>
        <taxon>Pseudomonadati</taxon>
        <taxon>Pseudomonadota</taxon>
        <taxon>Alphaproteobacteria</taxon>
        <taxon>Acetobacterales</taxon>
        <taxon>Acetobacteraceae</taxon>
        <taxon>Gluconacetobacter</taxon>
    </lineage>
</organism>
<evidence type="ECO:0000313" key="2">
    <source>
        <dbReference type="EMBL" id="MBB2176528.1"/>
    </source>
</evidence>
<sequence length="186" mass="20641">MARETLPAAAAAGRVIRIAVLAGLVSAVWTIGPARAQTPPPRPTMWYWHNWTDHAGISHMTKCPVRDFDLKTMSKPAGPQWQDRMQNDHGQVIFTVQPAHWNGTWHPDPKVQWIIPLRGAWYVTAMDGHKVVMGPGDVSLGEDQLSRKDRQGRVGHDAGNVGDGPVELMVVQTDETPTADRPCRFK</sequence>
<dbReference type="AlphaFoldDB" id="A0A7W4J8K2"/>
<name>A0A7W4J8K2_9PROT</name>